<keyword evidence="25" id="KW-1185">Reference proteome</keyword>
<evidence type="ECO:0000256" key="13">
    <source>
        <dbReference type="ARBA" id="ARBA00048140"/>
    </source>
</evidence>
<comment type="catalytic activity">
    <reaction evidence="19">
        <text>prostaglandin E2 + NAD(+) = 15-oxoprostaglandin E2 + NADH + H(+)</text>
        <dbReference type="Rhea" id="RHEA:11876"/>
        <dbReference type="ChEBI" id="CHEBI:15378"/>
        <dbReference type="ChEBI" id="CHEBI:57400"/>
        <dbReference type="ChEBI" id="CHEBI:57540"/>
        <dbReference type="ChEBI" id="CHEBI:57945"/>
        <dbReference type="ChEBI" id="CHEBI:606564"/>
        <dbReference type="EC" id="1.1.1.141"/>
    </reaction>
    <physiologicalReaction direction="left-to-right" evidence="19">
        <dbReference type="Rhea" id="RHEA:11877"/>
    </physiologicalReaction>
</comment>
<keyword evidence="2" id="KW-0276">Fatty acid metabolism</keyword>
<evidence type="ECO:0000256" key="18">
    <source>
        <dbReference type="ARBA" id="ARBA00048611"/>
    </source>
</evidence>
<reference evidence="24" key="2">
    <citation type="submission" date="2025-05" db="UniProtKB">
        <authorList>
            <consortium name="Ensembl"/>
        </authorList>
    </citation>
    <scope>IDENTIFICATION</scope>
</reference>
<evidence type="ECO:0000256" key="15">
    <source>
        <dbReference type="ARBA" id="ARBA00048170"/>
    </source>
</evidence>
<accession>A0A3B4CXG3</accession>
<comment type="function">
    <text evidence="9">Catalyzes the NAD-dependent dehydrogenation (oxidation) of a broad array of hydroxylated polyunsaturated fatty acids (mainly eicosanoids and docosanoids, including prostaglandins, lipoxins and resolvins), yielding their corresponding keto (oxo) metabolites. Decreases the levels of the pro-proliferative prostaglandins such as prostaglandin E2 (whose activity is increased in cancer because of an increase in the expression of cyclooxygenase 2) and generates oxo-fatty acid products that can profoundly influence cell function by abrogating pro-inflammatory cytokine expression. Converts resolvins E1, D1 and D2 to their oxo products, which represents a mode of resolvin inactivation. Resolvin E1 plays important roles during the resolution phase of acute inflammation, while resolvins D1 and D2 have a unique role in obesity-induced adipose inflammation.</text>
</comment>
<comment type="catalytic activity">
    <reaction evidence="10">
        <text>prostaglandin E1 + NAD(+) = 15-oxoprostaglandin E1 + NADH + H(+)</text>
        <dbReference type="Rhea" id="RHEA:16477"/>
        <dbReference type="ChEBI" id="CHEBI:15378"/>
        <dbReference type="ChEBI" id="CHEBI:57397"/>
        <dbReference type="ChEBI" id="CHEBI:57401"/>
        <dbReference type="ChEBI" id="CHEBI:57540"/>
        <dbReference type="ChEBI" id="CHEBI:57945"/>
    </reaction>
    <physiologicalReaction direction="left-to-right" evidence="10">
        <dbReference type="Rhea" id="RHEA:16478"/>
    </physiologicalReaction>
</comment>
<dbReference type="PANTHER" id="PTHR44229:SF5">
    <property type="entry name" value="15-HYDROXYPROSTAGLANDIN DEHYDROGENASE [NAD(+)]"/>
    <property type="match status" value="1"/>
</dbReference>
<dbReference type="GO" id="GO:0005737">
    <property type="term" value="C:cytoplasm"/>
    <property type="evidence" value="ECO:0007669"/>
    <property type="project" value="TreeGrafter"/>
</dbReference>
<comment type="catalytic activity">
    <reaction evidence="16">
        <text>resolvin D2 + NAD(+) = 7-oxoresolvin D2 + NADH + H(+)</text>
        <dbReference type="Rhea" id="RHEA:53584"/>
        <dbReference type="ChEBI" id="CHEBI:15378"/>
        <dbReference type="ChEBI" id="CHEBI:57540"/>
        <dbReference type="ChEBI" id="CHEBI:57945"/>
        <dbReference type="ChEBI" id="CHEBI:133367"/>
        <dbReference type="ChEBI" id="CHEBI:137497"/>
    </reaction>
    <physiologicalReaction direction="left-to-right" evidence="16">
        <dbReference type="Rhea" id="RHEA:53585"/>
    </physiologicalReaction>
</comment>
<comment type="catalytic activity">
    <reaction evidence="20">
        <text>resolvin D2 + NAD(+) = 16-oxoresolvin D2 + NADH + H(+)</text>
        <dbReference type="Rhea" id="RHEA:53588"/>
        <dbReference type="ChEBI" id="CHEBI:15378"/>
        <dbReference type="ChEBI" id="CHEBI:57540"/>
        <dbReference type="ChEBI" id="CHEBI:57945"/>
        <dbReference type="ChEBI" id="CHEBI:133367"/>
        <dbReference type="ChEBI" id="CHEBI:137498"/>
    </reaction>
    <physiologicalReaction direction="left-to-right" evidence="20">
        <dbReference type="Rhea" id="RHEA:53589"/>
    </physiologicalReaction>
</comment>
<dbReference type="Ensembl" id="ENSPNAT00000058297.1">
    <property type="protein sequence ID" value="ENSPNAP00000071843.1"/>
    <property type="gene ID" value="ENSPNAG00000036310.1"/>
</dbReference>
<comment type="catalytic activity">
    <reaction evidence="12">
        <text>14-hydroxy-(4Z,7Z,10Z,12E,16Z,19Z)-docosahexaenoate + NAD(+) = 14-oxo-(4Z,7Z,10Z,12E,16Z,19Z)-docosahexaenoate + NADH + H(+)</text>
        <dbReference type="Rhea" id="RHEA:48952"/>
        <dbReference type="ChEBI" id="CHEBI:15378"/>
        <dbReference type="ChEBI" id="CHEBI:57540"/>
        <dbReference type="ChEBI" id="CHEBI:57945"/>
        <dbReference type="ChEBI" id="CHEBI:90866"/>
        <dbReference type="ChEBI" id="CHEBI:90867"/>
    </reaction>
    <physiologicalReaction direction="left-to-right" evidence="12">
        <dbReference type="Rhea" id="RHEA:48953"/>
    </physiologicalReaction>
</comment>
<dbReference type="FunFam" id="3.40.50.720:FF:000149">
    <property type="entry name" value="15-hydroxyprostaglandin dehydrogenase [NAD(+)]"/>
    <property type="match status" value="1"/>
</dbReference>
<dbReference type="GO" id="GO:0006693">
    <property type="term" value="P:prostaglandin metabolic process"/>
    <property type="evidence" value="ECO:0007669"/>
    <property type="project" value="UniProtKB-KW"/>
</dbReference>
<dbReference type="CDD" id="cd05323">
    <property type="entry name" value="ADH_SDR_c_like"/>
    <property type="match status" value="1"/>
</dbReference>
<evidence type="ECO:0000256" key="9">
    <source>
        <dbReference type="ARBA" id="ARBA00045705"/>
    </source>
</evidence>
<accession>A0A3B4CV87</accession>
<accession>A0A3B4CXA1</accession>
<evidence type="ECO:0000256" key="23">
    <source>
        <dbReference type="RuleBase" id="RU000363"/>
    </source>
</evidence>
<dbReference type="Ensembl" id="ENSPNAT00000087009.1">
    <property type="protein sequence ID" value="ENSPNAP00000042948.1"/>
    <property type="gene ID" value="ENSPNAG00000036310.1"/>
</dbReference>
<comment type="catalytic activity">
    <reaction evidence="17">
        <text>lipoxin A4 + NAD(+) = 15-oxo-(5S,6R)-dihydroxy-(7E,9E,11Z,13E)-eicosatetraenoate + NADH + H(+)</text>
        <dbReference type="Rhea" id="RHEA:41572"/>
        <dbReference type="ChEBI" id="CHEBI:15378"/>
        <dbReference type="ChEBI" id="CHEBI:57540"/>
        <dbReference type="ChEBI" id="CHEBI:57945"/>
        <dbReference type="ChEBI" id="CHEBI:67026"/>
        <dbReference type="ChEBI" id="CHEBI:78311"/>
    </reaction>
    <physiologicalReaction direction="left-to-right" evidence="17">
        <dbReference type="Rhea" id="RHEA:41573"/>
    </physiologicalReaction>
</comment>
<proteinExistence type="inferred from homology"/>
<dbReference type="Ensembl" id="ENSPNAT00000037658.2">
    <property type="protein sequence ID" value="ENSPNAP00000015258.2"/>
    <property type="gene ID" value="ENSPNAG00000036310.1"/>
</dbReference>
<dbReference type="GeneTree" id="ENSGT00940000154593"/>
<dbReference type="STRING" id="42514.ENSPNAP00000015169"/>
<comment type="similarity">
    <text evidence="1 23">Belongs to the short-chain dehydrogenases/reductases (SDR) family.</text>
</comment>
<dbReference type="PANTHER" id="PTHR44229">
    <property type="entry name" value="15-HYDROXYPROSTAGLANDIN DEHYDROGENASE [NAD(+)]"/>
    <property type="match status" value="1"/>
</dbReference>
<comment type="catalytic activity">
    <reaction evidence="15">
        <text>resolvin D1 + NAD(+) = 17-oxoresolvin D1 + NADH + H(+)</text>
        <dbReference type="Rhea" id="RHEA:50128"/>
        <dbReference type="ChEBI" id="CHEBI:15378"/>
        <dbReference type="ChEBI" id="CHEBI:57540"/>
        <dbReference type="ChEBI" id="CHEBI:57945"/>
        <dbReference type="ChEBI" id="CHEBI:132079"/>
        <dbReference type="ChEBI" id="CHEBI:132081"/>
    </reaction>
    <physiologicalReaction direction="left-to-right" evidence="15">
        <dbReference type="Rhea" id="RHEA:50129"/>
    </physiologicalReaction>
</comment>
<dbReference type="Ensembl" id="ENSPNAT00000023296.2">
    <property type="protein sequence ID" value="ENSPNAP00000015169.2"/>
    <property type="gene ID" value="ENSPNAG00000036310.1"/>
</dbReference>
<dbReference type="InterPro" id="IPR020904">
    <property type="entry name" value="Sc_DH/Rdtase_CS"/>
</dbReference>
<comment type="catalytic activity">
    <reaction evidence="18">
        <text>prostaglandin A1 + NAD(+) = 15-oxo-prostaglandin A1 + NADH + H(+)</text>
        <dbReference type="Rhea" id="RHEA:41263"/>
        <dbReference type="ChEBI" id="CHEBI:15378"/>
        <dbReference type="ChEBI" id="CHEBI:57398"/>
        <dbReference type="ChEBI" id="CHEBI:57540"/>
        <dbReference type="ChEBI" id="CHEBI:57945"/>
        <dbReference type="ChEBI" id="CHEBI:85072"/>
    </reaction>
    <physiologicalReaction direction="left-to-right" evidence="18">
        <dbReference type="Rhea" id="RHEA:41264"/>
    </physiologicalReaction>
</comment>
<dbReference type="OrthoDB" id="37659at2759"/>
<comment type="catalytic activity">
    <reaction evidence="14">
        <text>(11R)-hydroxy-(5Z,8Z,12E,14Z)-eicosatetraenoate + NAD(+) = 11-oxo-(5Z,8Z,12E,14Z)-eicosatetraenoate + NADH + H(+)</text>
        <dbReference type="Rhea" id="RHEA:48640"/>
        <dbReference type="ChEBI" id="CHEBI:15378"/>
        <dbReference type="ChEBI" id="CHEBI:57540"/>
        <dbReference type="ChEBI" id="CHEBI:57945"/>
        <dbReference type="ChEBI" id="CHEBI:78836"/>
        <dbReference type="ChEBI" id="CHEBI:90697"/>
    </reaction>
    <physiologicalReaction direction="left-to-right" evidence="14">
        <dbReference type="Rhea" id="RHEA:48641"/>
    </physiologicalReaction>
</comment>
<evidence type="ECO:0000256" key="5">
    <source>
        <dbReference type="ARBA" id="ARBA00039060"/>
    </source>
</evidence>
<dbReference type="InterPro" id="IPR036291">
    <property type="entry name" value="NAD(P)-bd_dom_sf"/>
</dbReference>
<evidence type="ECO:0000313" key="24">
    <source>
        <dbReference type="Ensembl" id="ENSPNAP00000015169.2"/>
    </source>
</evidence>
<evidence type="ECO:0000256" key="20">
    <source>
        <dbReference type="ARBA" id="ARBA00048921"/>
    </source>
</evidence>
<dbReference type="Proteomes" id="UP001501920">
    <property type="component" value="Chromosome 16"/>
</dbReference>
<dbReference type="GO" id="GO:0016404">
    <property type="term" value="F:15-hydroxyprostaglandin dehydrogenase (NAD+) activity"/>
    <property type="evidence" value="ECO:0007669"/>
    <property type="project" value="UniProtKB-EC"/>
</dbReference>
<organism evidence="24 25">
    <name type="scientific">Pygocentrus nattereri</name>
    <name type="common">Red-bellied piranha</name>
    <dbReference type="NCBI Taxonomy" id="42514"/>
    <lineage>
        <taxon>Eukaryota</taxon>
        <taxon>Metazoa</taxon>
        <taxon>Chordata</taxon>
        <taxon>Craniata</taxon>
        <taxon>Vertebrata</taxon>
        <taxon>Euteleostomi</taxon>
        <taxon>Actinopterygii</taxon>
        <taxon>Neopterygii</taxon>
        <taxon>Teleostei</taxon>
        <taxon>Ostariophysi</taxon>
        <taxon>Characiformes</taxon>
        <taxon>Characoidei</taxon>
        <taxon>Pygocentrus</taxon>
    </lineage>
</organism>
<dbReference type="Ensembl" id="ENSPNAT00000066979.1">
    <property type="protein sequence ID" value="ENSPNAP00000043432.1"/>
    <property type="gene ID" value="ENSPNAG00000036310.1"/>
</dbReference>
<evidence type="ECO:0000256" key="7">
    <source>
        <dbReference type="ARBA" id="ARBA00041812"/>
    </source>
</evidence>
<evidence type="ECO:0000256" key="11">
    <source>
        <dbReference type="ARBA" id="ARBA00047672"/>
    </source>
</evidence>
<dbReference type="AlphaFoldDB" id="A0A3B4CXA1"/>
<dbReference type="RefSeq" id="XP_037402138.1">
    <property type="nucleotide sequence ID" value="XM_037546241.1"/>
</dbReference>
<evidence type="ECO:0000256" key="8">
    <source>
        <dbReference type="ARBA" id="ARBA00042026"/>
    </source>
</evidence>
<evidence type="ECO:0000256" key="14">
    <source>
        <dbReference type="ARBA" id="ARBA00048144"/>
    </source>
</evidence>
<comment type="catalytic activity">
    <reaction evidence="22">
        <text>resolvin E1 + NAD(+) = 18-oxo-resolvin E1 + NADH + H(+)</text>
        <dbReference type="Rhea" id="RHEA:49244"/>
        <dbReference type="ChEBI" id="CHEBI:15378"/>
        <dbReference type="ChEBI" id="CHEBI:57540"/>
        <dbReference type="ChEBI" id="CHEBI:57945"/>
        <dbReference type="ChEBI" id="CHEBI:91000"/>
        <dbReference type="ChEBI" id="CHEBI:91001"/>
    </reaction>
    <physiologicalReaction direction="left-to-right" evidence="22">
        <dbReference type="Rhea" id="RHEA:49245"/>
    </physiologicalReaction>
</comment>
<evidence type="ECO:0000256" key="16">
    <source>
        <dbReference type="ARBA" id="ARBA00048393"/>
    </source>
</evidence>
<keyword evidence="3" id="KW-0560">Oxidoreductase</keyword>
<dbReference type="GO" id="GO:0047034">
    <property type="term" value="F:15-hydroxyicosatetraenoate dehydrogenase activity"/>
    <property type="evidence" value="ECO:0007669"/>
    <property type="project" value="UniProtKB-EC"/>
</dbReference>
<keyword evidence="2" id="KW-0443">Lipid metabolism</keyword>
<evidence type="ECO:0000256" key="6">
    <source>
        <dbReference type="ARBA" id="ARBA00040276"/>
    </source>
</evidence>
<evidence type="ECO:0000256" key="4">
    <source>
        <dbReference type="ARBA" id="ARBA00038968"/>
    </source>
</evidence>
<dbReference type="EC" id="1.1.1.141" evidence="4"/>
<dbReference type="PROSITE" id="PS00061">
    <property type="entry name" value="ADH_SHORT"/>
    <property type="match status" value="1"/>
</dbReference>
<comment type="catalytic activity">
    <reaction evidence="21">
        <text>(15S)-hydroxy-(5Z,8Z,11Z,13E)-eicosatetraenoate + NAD(+) = 15-oxo-(5Z,8Z,11Z,13E)-eicosatetraenoate + NADH + H(+)</text>
        <dbReference type="Rhea" id="RHEA:23260"/>
        <dbReference type="ChEBI" id="CHEBI:15378"/>
        <dbReference type="ChEBI" id="CHEBI:57409"/>
        <dbReference type="ChEBI" id="CHEBI:57410"/>
        <dbReference type="ChEBI" id="CHEBI:57540"/>
        <dbReference type="ChEBI" id="CHEBI:57945"/>
        <dbReference type="EC" id="1.1.1.232"/>
    </reaction>
    <physiologicalReaction direction="left-to-right" evidence="21">
        <dbReference type="Rhea" id="RHEA:23261"/>
    </physiologicalReaction>
</comment>
<dbReference type="Ensembl" id="ENSPNAT00000087550.1">
    <property type="protein sequence ID" value="ENSPNAP00000070803.1"/>
    <property type="gene ID" value="ENSPNAG00000036310.1"/>
</dbReference>
<evidence type="ECO:0000256" key="2">
    <source>
        <dbReference type="ARBA" id="ARBA00022501"/>
    </source>
</evidence>
<evidence type="ECO:0000256" key="17">
    <source>
        <dbReference type="ARBA" id="ARBA00048535"/>
    </source>
</evidence>
<dbReference type="EC" id="1.1.1.232" evidence="5"/>
<dbReference type="OMA" id="MKETSWP"/>
<dbReference type="PRINTS" id="PR00081">
    <property type="entry name" value="GDHRDH"/>
</dbReference>
<evidence type="ECO:0000256" key="1">
    <source>
        <dbReference type="ARBA" id="ARBA00006484"/>
    </source>
</evidence>
<dbReference type="Gene3D" id="3.40.50.720">
    <property type="entry name" value="NAD(P)-binding Rossmann-like Domain"/>
    <property type="match status" value="1"/>
</dbReference>
<evidence type="ECO:0000256" key="10">
    <source>
        <dbReference type="ARBA" id="ARBA00047325"/>
    </source>
</evidence>
<dbReference type="Pfam" id="PF00106">
    <property type="entry name" value="adh_short"/>
    <property type="match status" value="1"/>
</dbReference>
<dbReference type="PRINTS" id="PR00080">
    <property type="entry name" value="SDRFAMILY"/>
</dbReference>
<reference evidence="24 25" key="1">
    <citation type="submission" date="2020-10" db="EMBL/GenBank/DDBJ databases">
        <title>Pygocentrus nattereri (red-bellied piranha) genome, fPygNat1, primary haplotype.</title>
        <authorList>
            <person name="Myers G."/>
            <person name="Meyer A."/>
            <person name="Karagic N."/>
            <person name="Pippel M."/>
            <person name="Winkler S."/>
            <person name="Tracey A."/>
            <person name="Wood J."/>
            <person name="Formenti G."/>
            <person name="Howe K."/>
            <person name="Fedrigo O."/>
            <person name="Jarvis E.D."/>
        </authorList>
    </citation>
    <scope>NUCLEOTIDE SEQUENCE [LARGE SCALE GENOMIC DNA]</scope>
</reference>
<keyword evidence="2" id="KW-0644">Prostaglandin metabolism</keyword>
<dbReference type="Ensembl" id="ENSPNAT00000023374.2">
    <property type="protein sequence ID" value="ENSPNAP00000015229.2"/>
    <property type="gene ID" value="ENSPNAG00000036310.1"/>
</dbReference>
<evidence type="ECO:0000256" key="19">
    <source>
        <dbReference type="ARBA" id="ARBA00048739"/>
    </source>
</evidence>
<evidence type="ECO:0000313" key="25">
    <source>
        <dbReference type="Proteomes" id="UP001501920"/>
    </source>
</evidence>
<evidence type="ECO:0000256" key="22">
    <source>
        <dbReference type="ARBA" id="ARBA00049188"/>
    </source>
</evidence>
<protein>
    <recommendedName>
        <fullName evidence="6">15-hydroxyprostaglandin dehydrogenase [NAD(+)]</fullName>
        <ecNumber evidence="4">1.1.1.141</ecNumber>
        <ecNumber evidence="5">1.1.1.232</ecNumber>
    </recommendedName>
    <alternativeName>
        <fullName evidence="8">Eicosanoid/docosanoid dehydrogenase [NAD(+)]</fullName>
    </alternativeName>
    <alternativeName>
        <fullName evidence="7">Prostaglandin dehydrogenase 1</fullName>
    </alternativeName>
</protein>
<dbReference type="GeneID" id="108440607"/>
<dbReference type="InterPro" id="IPR002347">
    <property type="entry name" value="SDR_fam"/>
</dbReference>
<name>A0A3B4CXA1_PYGNA</name>
<sequence>MMALQGKVAVVTGAAQGLGKGFAEILLQNGAKVALLDINEKAGKELETQFNEAYGADRTHFYPVDVSSDQQFKDAFQKILSKFGQVDIFCNNAGIINEKQWEKTVSINLCGVVRGTYLALEHMKKENGGQGGVIVNVASLAGLGPLAQTPIYTATKFGVVGFTRALALASEVANYGVRINAMCPAFVRTPLIDSFNSEEQIGQFMGLADFTRSLMEKFPSLEVEEVSKGLLLLVKDDSLNGACLAMMRDGAGLVSFPKEIPKTPVAL</sequence>
<dbReference type="STRING" id="42514.ENSPNAP00000015258"/>
<evidence type="ECO:0000256" key="12">
    <source>
        <dbReference type="ARBA" id="ARBA00048008"/>
    </source>
</evidence>
<evidence type="ECO:0000256" key="21">
    <source>
        <dbReference type="ARBA" id="ARBA00049151"/>
    </source>
</evidence>
<comment type="catalytic activity">
    <reaction evidence="11">
        <text>resolvin D1 + NAD(+) = 8-oxoresolvin D1 + NADH + H(+)</text>
        <dbReference type="Rhea" id="RHEA:50124"/>
        <dbReference type="ChEBI" id="CHEBI:15378"/>
        <dbReference type="ChEBI" id="CHEBI:57540"/>
        <dbReference type="ChEBI" id="CHEBI:57945"/>
        <dbReference type="ChEBI" id="CHEBI:132079"/>
        <dbReference type="ChEBI" id="CHEBI:132080"/>
    </reaction>
    <physiologicalReaction direction="left-to-right" evidence="11">
        <dbReference type="Rhea" id="RHEA:50125"/>
    </physiologicalReaction>
</comment>
<comment type="catalytic activity">
    <reaction evidence="13">
        <text>15-oxo-(5S,6R)-dihydroxy-(7E,9E,11Z)-eicosatrienoate + NADH + H(+) = (5S,6R,15S)-trihydroxy-(7E,9E,11Z)-eicosatrienoate + NAD(+)</text>
        <dbReference type="Rhea" id="RHEA:41596"/>
        <dbReference type="ChEBI" id="CHEBI:15378"/>
        <dbReference type="ChEBI" id="CHEBI:57540"/>
        <dbReference type="ChEBI" id="CHEBI:57945"/>
        <dbReference type="ChEBI" id="CHEBI:78325"/>
        <dbReference type="ChEBI" id="CHEBI:78329"/>
    </reaction>
    <physiologicalReaction direction="left-to-right" evidence="13">
        <dbReference type="Rhea" id="RHEA:41597"/>
    </physiologicalReaction>
</comment>
<dbReference type="SUPFAM" id="SSF51735">
    <property type="entry name" value="NAD(P)-binding Rossmann-fold domains"/>
    <property type="match status" value="1"/>
</dbReference>
<evidence type="ECO:0000256" key="3">
    <source>
        <dbReference type="ARBA" id="ARBA00023002"/>
    </source>
</evidence>